<dbReference type="KEGG" id="lnu:N7U66_03135"/>
<protein>
    <submittedName>
        <fullName evidence="2">SPOR domain-containing protein</fullName>
    </submittedName>
</protein>
<gene>
    <name evidence="2" type="ORF">N7U66_03135</name>
</gene>
<dbReference type="SUPFAM" id="SSF110997">
    <property type="entry name" value="Sporulation related repeat"/>
    <property type="match status" value="1"/>
</dbReference>
<dbReference type="InterPro" id="IPR036680">
    <property type="entry name" value="SPOR-like_sf"/>
</dbReference>
<name>A0A9E8MX93_9FLAO</name>
<dbReference type="RefSeq" id="WP_267677284.1">
    <property type="nucleotide sequence ID" value="NZ_CP113088.1"/>
</dbReference>
<evidence type="ECO:0000313" key="3">
    <source>
        <dbReference type="Proteomes" id="UP001164705"/>
    </source>
</evidence>
<dbReference type="AlphaFoldDB" id="A0A9E8MX93"/>
<keyword evidence="1" id="KW-0812">Transmembrane</keyword>
<dbReference type="Proteomes" id="UP001164705">
    <property type="component" value="Chromosome"/>
</dbReference>
<dbReference type="EMBL" id="CP113088">
    <property type="protein sequence ID" value="WAC02686.1"/>
    <property type="molecule type" value="Genomic_DNA"/>
</dbReference>
<reference evidence="2" key="1">
    <citation type="submission" date="2022-11" db="EMBL/GenBank/DDBJ databases">
        <title>Lacinutrix neustonica HL-RS19T sp. nov., isolated from the surface microlayer sample of brackish Lake Shihwa.</title>
        <authorList>
            <person name="Choi J.Y."/>
            <person name="Hwang C.Y."/>
        </authorList>
    </citation>
    <scope>NUCLEOTIDE SEQUENCE</scope>
    <source>
        <strain evidence="2">HL-RS19</strain>
    </source>
</reference>
<accession>A0A9E8MX93</accession>
<evidence type="ECO:0000313" key="2">
    <source>
        <dbReference type="EMBL" id="WAC02686.1"/>
    </source>
</evidence>
<keyword evidence="1" id="KW-0472">Membrane</keyword>
<feature type="transmembrane region" description="Helical" evidence="1">
    <location>
        <begin position="46"/>
        <end position="67"/>
    </location>
</feature>
<keyword evidence="1" id="KW-1133">Transmembrane helix</keyword>
<sequence length="205" mass="23942">MPFIDEKDLVAMHEQIDQSKQELKQFEKNFYRERSKTETLKDQRNIFIGLSSVFLLLLLIGVTTYFASPAILINESALQDDGFKMYETVKIDSLETQLNGYGEGDNTLLASNDFSEEDSRASIEDELVYAVQVGAFEERMVSTYSESFMNLKEFEEDEFYKYSIGNFDNLNEAQRFRKELLRIGFRDAFIASYENGRRIRIEEAW</sequence>
<dbReference type="GO" id="GO:0042834">
    <property type="term" value="F:peptidoglycan binding"/>
    <property type="evidence" value="ECO:0007669"/>
    <property type="project" value="InterPro"/>
</dbReference>
<keyword evidence="3" id="KW-1185">Reference proteome</keyword>
<proteinExistence type="predicted"/>
<evidence type="ECO:0000256" key="1">
    <source>
        <dbReference type="SAM" id="Phobius"/>
    </source>
</evidence>
<organism evidence="2 3">
    <name type="scientific">Lacinutrix neustonica</name>
    <dbReference type="NCBI Taxonomy" id="2980107"/>
    <lineage>
        <taxon>Bacteria</taxon>
        <taxon>Pseudomonadati</taxon>
        <taxon>Bacteroidota</taxon>
        <taxon>Flavobacteriia</taxon>
        <taxon>Flavobacteriales</taxon>
        <taxon>Flavobacteriaceae</taxon>
        <taxon>Lacinutrix</taxon>
    </lineage>
</organism>